<keyword evidence="3" id="KW-0472">Membrane</keyword>
<dbReference type="SUPFAM" id="SSF58113">
    <property type="entry name" value="Apolipoprotein A-I"/>
    <property type="match status" value="1"/>
</dbReference>
<evidence type="ECO:0000313" key="5">
    <source>
        <dbReference type="EMBL" id="CAI0376493.1"/>
    </source>
</evidence>
<comment type="caution">
    <text evidence="5">The sequence shown here is derived from an EMBL/GenBank/DDBJ whole genome shotgun (WGS) entry which is preliminary data.</text>
</comment>
<dbReference type="Gene3D" id="1.10.287.1490">
    <property type="match status" value="1"/>
</dbReference>
<evidence type="ECO:0000256" key="2">
    <source>
        <dbReference type="SAM" id="MobiDB-lite"/>
    </source>
</evidence>
<evidence type="ECO:0000256" key="4">
    <source>
        <dbReference type="SAM" id="SignalP"/>
    </source>
</evidence>
<organism evidence="5 6">
    <name type="scientific">Linum tenue</name>
    <dbReference type="NCBI Taxonomy" id="586396"/>
    <lineage>
        <taxon>Eukaryota</taxon>
        <taxon>Viridiplantae</taxon>
        <taxon>Streptophyta</taxon>
        <taxon>Embryophyta</taxon>
        <taxon>Tracheophyta</taxon>
        <taxon>Spermatophyta</taxon>
        <taxon>Magnoliopsida</taxon>
        <taxon>eudicotyledons</taxon>
        <taxon>Gunneridae</taxon>
        <taxon>Pentapetalae</taxon>
        <taxon>rosids</taxon>
        <taxon>fabids</taxon>
        <taxon>Malpighiales</taxon>
        <taxon>Linaceae</taxon>
        <taxon>Linum</taxon>
    </lineage>
</organism>
<feature type="signal peptide" evidence="4">
    <location>
        <begin position="1"/>
        <end position="22"/>
    </location>
</feature>
<keyword evidence="3" id="KW-1133">Transmembrane helix</keyword>
<dbReference type="EMBL" id="CAMGYJ010000002">
    <property type="protein sequence ID" value="CAI0376493.1"/>
    <property type="molecule type" value="Genomic_DNA"/>
</dbReference>
<keyword evidence="1" id="KW-0175">Coiled coil</keyword>
<feature type="chain" id="PRO_5043325726" evidence="4">
    <location>
        <begin position="23"/>
        <end position="455"/>
    </location>
</feature>
<feature type="region of interest" description="Disordered" evidence="2">
    <location>
        <begin position="435"/>
        <end position="455"/>
    </location>
</feature>
<proteinExistence type="predicted"/>
<name>A0AAV0GVW5_9ROSI</name>
<dbReference type="PANTHER" id="PTHR34360">
    <property type="entry name" value="OS08G0519400 PROTEIN"/>
    <property type="match status" value="1"/>
</dbReference>
<evidence type="ECO:0000256" key="1">
    <source>
        <dbReference type="SAM" id="Coils"/>
    </source>
</evidence>
<dbReference type="PANTHER" id="PTHR34360:SF1">
    <property type="entry name" value="OS08G0519400 PROTEIN"/>
    <property type="match status" value="1"/>
</dbReference>
<keyword evidence="4" id="KW-0732">Signal</keyword>
<sequence>MAAAKFLVFSLFLALLLSTAWADASADSDVDVAVPASQVTGSTDLETSALKIELDQLTSKIQSLESQIDKKTRELKEKDEKLAEKEKLIKDKADSIGTLQSEISSLQEKGKLDDSEQLNKANERAADLQKQFDTLRNEFEAQNAEKEALGTKASEAERKIDELNSRLKNLQKISDDQKSKIRKTERALKVAEEEMLKAKVEASSRTKELMEVHGAWLPPWLAVQLVRFQSLAQKHWNDHGKPRLEIVVQKAQENKIKAAKWAEPHLETVKTKWIPTAKDQWVVVTTQVKPHVRSLSAKTVEAYETSKTSITAHLVQVQEIVDPYFQEAKKFSKPYIDQVATITKPHVDKIRVVVKPYTKKVVRAYGKFLKSATTYHQQVQGTVQDTLKRHELTEALATKEFVWFVASAILALPIILLSRVFSAVFWLVSKKSKRPTRSAHSSHSRRKGKRVHSEK</sequence>
<dbReference type="Gene3D" id="1.20.5.1230">
    <property type="entry name" value="Apolipoprotein A-I"/>
    <property type="match status" value="1"/>
</dbReference>
<keyword evidence="3" id="KW-0812">Transmembrane</keyword>
<feature type="transmembrane region" description="Helical" evidence="3">
    <location>
        <begin position="401"/>
        <end position="428"/>
    </location>
</feature>
<gene>
    <name evidence="5" type="ORF">LITE_LOCUS1046</name>
</gene>
<reference evidence="5" key="1">
    <citation type="submission" date="2022-08" db="EMBL/GenBank/DDBJ databases">
        <authorList>
            <person name="Gutierrez-Valencia J."/>
        </authorList>
    </citation>
    <scope>NUCLEOTIDE SEQUENCE</scope>
</reference>
<dbReference type="SUPFAM" id="SSF57997">
    <property type="entry name" value="Tropomyosin"/>
    <property type="match status" value="1"/>
</dbReference>
<dbReference type="AlphaFoldDB" id="A0AAV0GVW5"/>
<evidence type="ECO:0000256" key="3">
    <source>
        <dbReference type="SAM" id="Phobius"/>
    </source>
</evidence>
<feature type="coiled-coil region" evidence="1">
    <location>
        <begin position="47"/>
        <end position="201"/>
    </location>
</feature>
<dbReference type="Proteomes" id="UP001154282">
    <property type="component" value="Unassembled WGS sequence"/>
</dbReference>
<protein>
    <submittedName>
        <fullName evidence="5">Uncharacterized protein</fullName>
    </submittedName>
</protein>
<accession>A0AAV0GVW5</accession>
<evidence type="ECO:0000313" key="6">
    <source>
        <dbReference type="Proteomes" id="UP001154282"/>
    </source>
</evidence>
<keyword evidence="6" id="KW-1185">Reference proteome</keyword>